<keyword evidence="3" id="KW-0812">Transmembrane</keyword>
<comment type="caution">
    <text evidence="8">The sequence shown here is derived from an EMBL/GenBank/DDBJ whole genome shotgun (WGS) entry which is preliminary data.</text>
</comment>
<name>A0A660SGW1_UNCW3</name>
<dbReference type="Proteomes" id="UP000268469">
    <property type="component" value="Unassembled WGS sequence"/>
</dbReference>
<protein>
    <recommendedName>
        <fullName evidence="7">Phosphatidic acid phosphatase type 2/haloperoxidase domain-containing protein</fullName>
    </recommendedName>
</protein>
<accession>A0A660SGW1</accession>
<evidence type="ECO:0000256" key="1">
    <source>
        <dbReference type="ARBA" id="ARBA00004651"/>
    </source>
</evidence>
<evidence type="ECO:0000313" key="9">
    <source>
        <dbReference type="Proteomes" id="UP000268469"/>
    </source>
</evidence>
<sequence>MILLLISISSSYLQGFLDHTYQITTAPFRFRSEDWSIAVIIGANFLYLYNLDEDIISIVPEATPLDLAADLVRPWGEPRYLPLPIAGLFLYGNLKKDSKLIRASLASFESLVISSLLTVTLKYLCHRHRPPAGPYNQWDGPSLVHEHLSFPSGHAATSFAVFTTFARVYQDRPVVSLSCYTIAGLISLFRIYDREHWPSDIYIGSLIGLITARTVMGDMKGLEIGLGRLGLRIVTF</sequence>
<keyword evidence="5" id="KW-1133">Transmembrane helix</keyword>
<dbReference type="PANTHER" id="PTHR14969">
    <property type="entry name" value="SPHINGOSINE-1-PHOSPHATE PHOSPHOHYDROLASE"/>
    <property type="match status" value="1"/>
</dbReference>
<keyword evidence="6" id="KW-0472">Membrane</keyword>
<proteinExistence type="predicted"/>
<evidence type="ECO:0000256" key="4">
    <source>
        <dbReference type="ARBA" id="ARBA00022801"/>
    </source>
</evidence>
<evidence type="ECO:0000256" key="5">
    <source>
        <dbReference type="ARBA" id="ARBA00022989"/>
    </source>
</evidence>
<evidence type="ECO:0000256" key="3">
    <source>
        <dbReference type="ARBA" id="ARBA00022692"/>
    </source>
</evidence>
<dbReference type="PANTHER" id="PTHR14969:SF62">
    <property type="entry name" value="DECAPRENYLPHOSPHORYL-5-PHOSPHORIBOSE PHOSPHATASE RV3807C-RELATED"/>
    <property type="match status" value="1"/>
</dbReference>
<evidence type="ECO:0000256" key="6">
    <source>
        <dbReference type="ARBA" id="ARBA00023136"/>
    </source>
</evidence>
<dbReference type="EMBL" id="QNBE01000055">
    <property type="protein sequence ID" value="RKX70024.1"/>
    <property type="molecule type" value="Genomic_DNA"/>
</dbReference>
<comment type="subcellular location">
    <subcellularLocation>
        <location evidence="1">Cell membrane</location>
        <topology evidence="1">Multi-pass membrane protein</topology>
    </subcellularLocation>
</comment>
<reference evidence="8 9" key="1">
    <citation type="submission" date="2018-06" db="EMBL/GenBank/DDBJ databases">
        <title>Extensive metabolic versatility and redundancy in microbially diverse, dynamic hydrothermal sediments.</title>
        <authorList>
            <person name="Dombrowski N."/>
            <person name="Teske A."/>
            <person name="Baker B.J."/>
        </authorList>
    </citation>
    <scope>NUCLEOTIDE SEQUENCE [LARGE SCALE GENOMIC DNA]</scope>
    <source>
        <strain evidence="8">B36_G15</strain>
    </source>
</reference>
<keyword evidence="2" id="KW-1003">Cell membrane</keyword>
<evidence type="ECO:0000256" key="2">
    <source>
        <dbReference type="ARBA" id="ARBA00022475"/>
    </source>
</evidence>
<dbReference type="GO" id="GO:0016787">
    <property type="term" value="F:hydrolase activity"/>
    <property type="evidence" value="ECO:0007669"/>
    <property type="project" value="UniProtKB-KW"/>
</dbReference>
<dbReference type="InterPro" id="IPR036938">
    <property type="entry name" value="PAP2/HPO_sf"/>
</dbReference>
<dbReference type="Pfam" id="PF01569">
    <property type="entry name" value="PAP2"/>
    <property type="match status" value="1"/>
</dbReference>
<keyword evidence="4" id="KW-0378">Hydrolase</keyword>
<evidence type="ECO:0000313" key="8">
    <source>
        <dbReference type="EMBL" id="RKX70024.1"/>
    </source>
</evidence>
<dbReference type="InterPro" id="IPR000326">
    <property type="entry name" value="PAP2/HPO"/>
</dbReference>
<dbReference type="SUPFAM" id="SSF48317">
    <property type="entry name" value="Acid phosphatase/Vanadium-dependent haloperoxidase"/>
    <property type="match status" value="1"/>
</dbReference>
<dbReference type="Gene3D" id="1.20.144.10">
    <property type="entry name" value="Phosphatidic acid phosphatase type 2/haloperoxidase"/>
    <property type="match status" value="1"/>
</dbReference>
<evidence type="ECO:0000259" key="7">
    <source>
        <dbReference type="SMART" id="SM00014"/>
    </source>
</evidence>
<dbReference type="GO" id="GO:0005886">
    <property type="term" value="C:plasma membrane"/>
    <property type="evidence" value="ECO:0007669"/>
    <property type="project" value="UniProtKB-SubCell"/>
</dbReference>
<dbReference type="SMART" id="SM00014">
    <property type="entry name" value="acidPPc"/>
    <property type="match status" value="1"/>
</dbReference>
<organism evidence="8 9">
    <name type="scientific">candidate division WOR-3 bacterium</name>
    <dbReference type="NCBI Taxonomy" id="2052148"/>
    <lineage>
        <taxon>Bacteria</taxon>
        <taxon>Bacteria division WOR-3</taxon>
    </lineage>
</organism>
<feature type="domain" description="Phosphatidic acid phosphatase type 2/haloperoxidase" evidence="7">
    <location>
        <begin position="105"/>
        <end position="216"/>
    </location>
</feature>
<dbReference type="AlphaFoldDB" id="A0A660SGW1"/>
<gene>
    <name evidence="8" type="ORF">DRP53_06375</name>
</gene>